<evidence type="ECO:0000256" key="1">
    <source>
        <dbReference type="SAM" id="MobiDB-lite"/>
    </source>
</evidence>
<reference evidence="2 3" key="1">
    <citation type="journal article" date="2015" name="Nature">
        <title>rRNA introns, odd ribosomes, and small enigmatic genomes across a large radiation of phyla.</title>
        <authorList>
            <person name="Brown C.T."/>
            <person name="Hug L.A."/>
            <person name="Thomas B.C."/>
            <person name="Sharon I."/>
            <person name="Castelle C.J."/>
            <person name="Singh A."/>
            <person name="Wilkins M.J."/>
            <person name="Williams K.H."/>
            <person name="Banfield J.F."/>
        </authorList>
    </citation>
    <scope>NUCLEOTIDE SEQUENCE [LARGE SCALE GENOMIC DNA]</scope>
</reference>
<name>A0A0G1UJW2_9BACT</name>
<evidence type="ECO:0000313" key="3">
    <source>
        <dbReference type="Proteomes" id="UP000034877"/>
    </source>
</evidence>
<protein>
    <submittedName>
        <fullName evidence="2">Uncharacterized protein</fullName>
    </submittedName>
</protein>
<accession>A0A0G1UJW2</accession>
<dbReference type="AlphaFoldDB" id="A0A0G1UJW2"/>
<feature type="region of interest" description="Disordered" evidence="1">
    <location>
        <begin position="41"/>
        <end position="63"/>
    </location>
</feature>
<dbReference type="EMBL" id="LCPE01000014">
    <property type="protein sequence ID" value="KKU94401.1"/>
    <property type="molecule type" value="Genomic_DNA"/>
</dbReference>
<feature type="compositionally biased region" description="Basic and acidic residues" evidence="1">
    <location>
        <begin position="45"/>
        <end position="63"/>
    </location>
</feature>
<gene>
    <name evidence="2" type="ORF">UY22_C0014G0025</name>
</gene>
<comment type="caution">
    <text evidence="2">The sequence shown here is derived from an EMBL/GenBank/DDBJ whole genome shotgun (WGS) entry which is preliminary data.</text>
</comment>
<evidence type="ECO:0000313" key="2">
    <source>
        <dbReference type="EMBL" id="KKU94401.1"/>
    </source>
</evidence>
<proteinExistence type="predicted"/>
<sequence>MAAEKLHFGLGHMCAGCDLEGIRHSGCPALAGKLIRVRRSGRSYEVSERKKSGGKPADTREGE</sequence>
<dbReference type="Proteomes" id="UP000034877">
    <property type="component" value="Unassembled WGS sequence"/>
</dbReference>
<organism evidence="2 3">
    <name type="scientific">Candidatus Amesbacteria bacterium GW2011_GWC1_48_10</name>
    <dbReference type="NCBI Taxonomy" id="1618365"/>
    <lineage>
        <taxon>Bacteria</taxon>
        <taxon>Candidatus Amesiibacteriota</taxon>
    </lineage>
</organism>